<name>A0A2P5EAL5_TREOI</name>
<organism evidence="1 2">
    <name type="scientific">Trema orientale</name>
    <name type="common">Charcoal tree</name>
    <name type="synonym">Celtis orientalis</name>
    <dbReference type="NCBI Taxonomy" id="63057"/>
    <lineage>
        <taxon>Eukaryota</taxon>
        <taxon>Viridiplantae</taxon>
        <taxon>Streptophyta</taxon>
        <taxon>Embryophyta</taxon>
        <taxon>Tracheophyta</taxon>
        <taxon>Spermatophyta</taxon>
        <taxon>Magnoliopsida</taxon>
        <taxon>eudicotyledons</taxon>
        <taxon>Gunneridae</taxon>
        <taxon>Pentapetalae</taxon>
        <taxon>rosids</taxon>
        <taxon>fabids</taxon>
        <taxon>Rosales</taxon>
        <taxon>Cannabaceae</taxon>
        <taxon>Trema</taxon>
    </lineage>
</organism>
<evidence type="ECO:0000313" key="1">
    <source>
        <dbReference type="EMBL" id="PON82595.1"/>
    </source>
</evidence>
<protein>
    <submittedName>
        <fullName evidence="1">Uncharacterized protein</fullName>
    </submittedName>
</protein>
<sequence length="70" mass="8223">VLLHSTIDKLRKLCVEDKRNKLCVDLYKHTYKKQIEGYESDREFLGQLKDKEVKGLNLEAKGDEDSKLKK</sequence>
<accession>A0A2P5EAL5</accession>
<dbReference type="Proteomes" id="UP000237000">
    <property type="component" value="Unassembled WGS sequence"/>
</dbReference>
<comment type="caution">
    <text evidence="1">The sequence shown here is derived from an EMBL/GenBank/DDBJ whole genome shotgun (WGS) entry which is preliminary data.</text>
</comment>
<reference evidence="2" key="1">
    <citation type="submission" date="2016-06" db="EMBL/GenBank/DDBJ databases">
        <title>Parallel loss of symbiosis genes in relatives of nitrogen-fixing non-legume Parasponia.</title>
        <authorList>
            <person name="Van Velzen R."/>
            <person name="Holmer R."/>
            <person name="Bu F."/>
            <person name="Rutten L."/>
            <person name="Van Zeijl A."/>
            <person name="Liu W."/>
            <person name="Santuari L."/>
            <person name="Cao Q."/>
            <person name="Sharma T."/>
            <person name="Shen D."/>
            <person name="Roswanjaya Y."/>
            <person name="Wardhani T."/>
            <person name="Kalhor M.S."/>
            <person name="Jansen J."/>
            <person name="Van den Hoogen J."/>
            <person name="Gungor B."/>
            <person name="Hartog M."/>
            <person name="Hontelez J."/>
            <person name="Verver J."/>
            <person name="Yang W.-C."/>
            <person name="Schijlen E."/>
            <person name="Repin R."/>
            <person name="Schilthuizen M."/>
            <person name="Schranz E."/>
            <person name="Heidstra R."/>
            <person name="Miyata K."/>
            <person name="Fedorova E."/>
            <person name="Kohlen W."/>
            <person name="Bisseling T."/>
            <person name="Smit S."/>
            <person name="Geurts R."/>
        </authorList>
    </citation>
    <scope>NUCLEOTIDE SEQUENCE [LARGE SCALE GENOMIC DNA]</scope>
    <source>
        <strain evidence="2">cv. RG33-2</strain>
    </source>
</reference>
<feature type="non-terminal residue" evidence="1">
    <location>
        <position position="1"/>
    </location>
</feature>
<keyword evidence="2" id="KW-1185">Reference proteome</keyword>
<evidence type="ECO:0000313" key="2">
    <source>
        <dbReference type="Proteomes" id="UP000237000"/>
    </source>
</evidence>
<dbReference type="EMBL" id="JXTC01000191">
    <property type="protein sequence ID" value="PON82595.1"/>
    <property type="molecule type" value="Genomic_DNA"/>
</dbReference>
<dbReference type="InParanoid" id="A0A2P5EAL5"/>
<proteinExistence type="predicted"/>
<dbReference type="AlphaFoldDB" id="A0A2P5EAL5"/>
<gene>
    <name evidence="1" type="ORF">TorRG33x02_216040</name>
</gene>